<reference evidence="2" key="3">
    <citation type="journal article" date="2017" name="Nature">
        <title>Genome sequence of the progenitor of the wheat D genome Aegilops tauschii.</title>
        <authorList>
            <person name="Luo M.C."/>
            <person name="Gu Y.Q."/>
            <person name="Puiu D."/>
            <person name="Wang H."/>
            <person name="Twardziok S.O."/>
            <person name="Deal K.R."/>
            <person name="Huo N."/>
            <person name="Zhu T."/>
            <person name="Wang L."/>
            <person name="Wang Y."/>
            <person name="McGuire P.E."/>
            <person name="Liu S."/>
            <person name="Long H."/>
            <person name="Ramasamy R.K."/>
            <person name="Rodriguez J.C."/>
            <person name="Van S.L."/>
            <person name="Yuan L."/>
            <person name="Wang Z."/>
            <person name="Xia Z."/>
            <person name="Xiao L."/>
            <person name="Anderson O.D."/>
            <person name="Ouyang S."/>
            <person name="Liang Y."/>
            <person name="Zimin A.V."/>
            <person name="Pertea G."/>
            <person name="Qi P."/>
            <person name="Bennetzen J.L."/>
            <person name="Dai X."/>
            <person name="Dawson M.W."/>
            <person name="Muller H.G."/>
            <person name="Kugler K."/>
            <person name="Rivarola-Duarte L."/>
            <person name="Spannagl M."/>
            <person name="Mayer K.F.X."/>
            <person name="Lu F.H."/>
            <person name="Bevan M.W."/>
            <person name="Leroy P."/>
            <person name="Li P."/>
            <person name="You F.M."/>
            <person name="Sun Q."/>
            <person name="Liu Z."/>
            <person name="Lyons E."/>
            <person name="Wicker T."/>
            <person name="Salzberg S.L."/>
            <person name="Devos K.M."/>
            <person name="Dvorak J."/>
        </authorList>
    </citation>
    <scope>NUCLEOTIDE SEQUENCE [LARGE SCALE GENOMIC DNA]</scope>
    <source>
        <strain evidence="2">cv. AL8/78</strain>
    </source>
</reference>
<reference evidence="3" key="1">
    <citation type="journal article" date="2014" name="Science">
        <title>Ancient hybridizations among the ancestral genomes of bread wheat.</title>
        <authorList>
            <consortium name="International Wheat Genome Sequencing Consortium,"/>
            <person name="Marcussen T."/>
            <person name="Sandve S.R."/>
            <person name="Heier L."/>
            <person name="Spannagl M."/>
            <person name="Pfeifer M."/>
            <person name="Jakobsen K.S."/>
            <person name="Wulff B.B."/>
            <person name="Steuernagel B."/>
            <person name="Mayer K.F."/>
            <person name="Olsen O.A."/>
        </authorList>
    </citation>
    <scope>NUCLEOTIDE SEQUENCE [LARGE SCALE GENOMIC DNA]</scope>
    <source>
        <strain evidence="3">cv. AL8/78</strain>
    </source>
</reference>
<accession>A0A453ADW3</accession>
<dbReference type="AlphaFoldDB" id="A0A453ADW3"/>
<keyword evidence="1" id="KW-0472">Membrane</keyword>
<evidence type="ECO:0000256" key="1">
    <source>
        <dbReference type="SAM" id="Phobius"/>
    </source>
</evidence>
<reference evidence="2" key="4">
    <citation type="submission" date="2019-03" db="UniProtKB">
        <authorList>
            <consortium name="EnsemblPlants"/>
        </authorList>
    </citation>
    <scope>IDENTIFICATION</scope>
</reference>
<reference evidence="3" key="2">
    <citation type="journal article" date="2017" name="Nat. Plants">
        <title>The Aegilops tauschii genome reveals multiple impacts of transposons.</title>
        <authorList>
            <person name="Zhao G."/>
            <person name="Zou C."/>
            <person name="Li K."/>
            <person name="Wang K."/>
            <person name="Li T."/>
            <person name="Gao L."/>
            <person name="Zhang X."/>
            <person name="Wang H."/>
            <person name="Yang Z."/>
            <person name="Liu X."/>
            <person name="Jiang W."/>
            <person name="Mao L."/>
            <person name="Kong X."/>
            <person name="Jiao Y."/>
            <person name="Jia J."/>
        </authorList>
    </citation>
    <scope>NUCLEOTIDE SEQUENCE [LARGE SCALE GENOMIC DNA]</scope>
    <source>
        <strain evidence="3">cv. AL8/78</strain>
    </source>
</reference>
<dbReference type="Gramene" id="AET2Gv20086800.5">
    <property type="protein sequence ID" value="AET2Gv20086800.5"/>
    <property type="gene ID" value="AET2Gv20086800"/>
</dbReference>
<keyword evidence="3" id="KW-1185">Reference proteome</keyword>
<sequence length="105" mass="11149">MSCSGMASSPLLAESSAFPLSSPLLVESSAFTFLFFLAVDVVDAFLGVAFLASCCSLVGLANQALQCVHVRCIQFLKPVNSLPSKDNVISISDLIVLLYYCPVLL</sequence>
<evidence type="ECO:0000313" key="2">
    <source>
        <dbReference type="EnsemblPlants" id="AET2Gv20086800.5"/>
    </source>
</evidence>
<evidence type="ECO:0000313" key="3">
    <source>
        <dbReference type="Proteomes" id="UP000015105"/>
    </source>
</evidence>
<dbReference type="EnsemblPlants" id="AET2Gv20086800.5">
    <property type="protein sequence ID" value="AET2Gv20086800.5"/>
    <property type="gene ID" value="AET2Gv20086800"/>
</dbReference>
<keyword evidence="1" id="KW-0812">Transmembrane</keyword>
<feature type="transmembrane region" description="Helical" evidence="1">
    <location>
        <begin position="33"/>
        <end position="61"/>
    </location>
</feature>
<proteinExistence type="predicted"/>
<reference evidence="2" key="5">
    <citation type="journal article" date="2021" name="G3 (Bethesda)">
        <title>Aegilops tauschii genome assembly Aet v5.0 features greater sequence contiguity and improved annotation.</title>
        <authorList>
            <person name="Wang L."/>
            <person name="Zhu T."/>
            <person name="Rodriguez J.C."/>
            <person name="Deal K.R."/>
            <person name="Dubcovsky J."/>
            <person name="McGuire P.E."/>
            <person name="Lux T."/>
            <person name="Spannagl M."/>
            <person name="Mayer K.F.X."/>
            <person name="Baldrich P."/>
            <person name="Meyers B.C."/>
            <person name="Huo N."/>
            <person name="Gu Y.Q."/>
            <person name="Zhou H."/>
            <person name="Devos K.M."/>
            <person name="Bennetzen J.L."/>
            <person name="Unver T."/>
            <person name="Budak H."/>
            <person name="Gulick P.J."/>
            <person name="Galiba G."/>
            <person name="Kalapos B."/>
            <person name="Nelson D.R."/>
            <person name="Li P."/>
            <person name="You F.M."/>
            <person name="Luo M.C."/>
            <person name="Dvorak J."/>
        </authorList>
    </citation>
    <scope>NUCLEOTIDE SEQUENCE [LARGE SCALE GENOMIC DNA]</scope>
    <source>
        <strain evidence="2">cv. AL8/78</strain>
    </source>
</reference>
<name>A0A453ADW3_AEGTS</name>
<protein>
    <submittedName>
        <fullName evidence="2">Uncharacterized protein</fullName>
    </submittedName>
</protein>
<dbReference type="Proteomes" id="UP000015105">
    <property type="component" value="Chromosome 2D"/>
</dbReference>
<keyword evidence="1" id="KW-1133">Transmembrane helix</keyword>
<organism evidence="2 3">
    <name type="scientific">Aegilops tauschii subsp. strangulata</name>
    <name type="common">Goatgrass</name>
    <dbReference type="NCBI Taxonomy" id="200361"/>
    <lineage>
        <taxon>Eukaryota</taxon>
        <taxon>Viridiplantae</taxon>
        <taxon>Streptophyta</taxon>
        <taxon>Embryophyta</taxon>
        <taxon>Tracheophyta</taxon>
        <taxon>Spermatophyta</taxon>
        <taxon>Magnoliopsida</taxon>
        <taxon>Liliopsida</taxon>
        <taxon>Poales</taxon>
        <taxon>Poaceae</taxon>
        <taxon>BOP clade</taxon>
        <taxon>Pooideae</taxon>
        <taxon>Triticodae</taxon>
        <taxon>Triticeae</taxon>
        <taxon>Triticinae</taxon>
        <taxon>Aegilops</taxon>
    </lineage>
</organism>